<gene>
    <name evidence="3" type="ORF">DU505_10115</name>
</gene>
<comment type="caution">
    <text evidence="3">The sequence shown here is derived from an EMBL/GenBank/DDBJ whole genome shotgun (WGS) entry which is preliminary data.</text>
</comment>
<keyword evidence="4" id="KW-1185">Reference proteome</keyword>
<feature type="compositionally biased region" description="Gly residues" evidence="1">
    <location>
        <begin position="32"/>
        <end position="48"/>
    </location>
</feature>
<evidence type="ECO:0000313" key="4">
    <source>
        <dbReference type="Proteomes" id="UP000252405"/>
    </source>
</evidence>
<accession>A0A368TXS2</accession>
<dbReference type="Gene3D" id="3.10.450.160">
    <property type="entry name" value="inner membrane protein cigr"/>
    <property type="match status" value="1"/>
</dbReference>
<dbReference type="OrthoDB" id="6433631at2"/>
<evidence type="ECO:0000256" key="1">
    <source>
        <dbReference type="SAM" id="MobiDB-lite"/>
    </source>
</evidence>
<dbReference type="RefSeq" id="WP_114478872.1">
    <property type="nucleotide sequence ID" value="NZ_QPII01000006.1"/>
</dbReference>
<sequence>MNHRNRSTLLVAAALGLSLASAQVQAQPVEPGGQGQGQGQGQSKGQGQGNSQRGQGQERRPEFRESRAQAGERRQQAAEEGERREWRQDGDSRREGRGDWERERRSGSDGYRDRRSGSDGYREGPRIDERELRRFFGERREWIDVDRSRDSLPPGIRMNLERGKPLPPGIAKQFDGRLAQDLPRYEGYEWRRVGPDVVLVDMVNDVVYEVLRDILY</sequence>
<feature type="compositionally biased region" description="Basic and acidic residues" evidence="1">
    <location>
        <begin position="56"/>
        <end position="124"/>
    </location>
</feature>
<dbReference type="EMBL" id="QPII01000006">
    <property type="protein sequence ID" value="RCV89391.1"/>
    <property type="molecule type" value="Genomic_DNA"/>
</dbReference>
<feature type="signal peptide" evidence="2">
    <location>
        <begin position="1"/>
        <end position="26"/>
    </location>
</feature>
<dbReference type="Proteomes" id="UP000252405">
    <property type="component" value="Unassembled WGS sequence"/>
</dbReference>
<evidence type="ECO:0008006" key="5">
    <source>
        <dbReference type="Google" id="ProtNLM"/>
    </source>
</evidence>
<dbReference type="NCBIfam" id="NF040487">
    <property type="entry name" value="T3SS_CigR_fam"/>
    <property type="match status" value="1"/>
</dbReference>
<keyword evidence="2" id="KW-0732">Signal</keyword>
<name>A0A368TXS2_9GAMM</name>
<protein>
    <recommendedName>
        <fullName evidence="5">RcnB family protein</fullName>
    </recommendedName>
</protein>
<feature type="chain" id="PRO_5016689045" description="RcnB family protein" evidence="2">
    <location>
        <begin position="27"/>
        <end position="216"/>
    </location>
</feature>
<reference evidence="3 4" key="1">
    <citation type="submission" date="2018-07" db="EMBL/GenBank/DDBJ databases">
        <title>Halomonas montanilacus sp. nov., isolated from Lake Pengyan on Tibetan Plateau.</title>
        <authorList>
            <person name="Lu H."/>
            <person name="Xing P."/>
            <person name="Wu Q."/>
        </authorList>
    </citation>
    <scope>NUCLEOTIDE SEQUENCE [LARGE SCALE GENOMIC DNA]</scope>
    <source>
        <strain evidence="3 4">PYC7W</strain>
    </source>
</reference>
<evidence type="ECO:0000256" key="2">
    <source>
        <dbReference type="SAM" id="SignalP"/>
    </source>
</evidence>
<dbReference type="AlphaFoldDB" id="A0A368TXS2"/>
<organism evidence="3 4">
    <name type="scientific">Billgrantia montanilacus</name>
    <dbReference type="NCBI Taxonomy" id="2282305"/>
    <lineage>
        <taxon>Bacteria</taxon>
        <taxon>Pseudomonadati</taxon>
        <taxon>Pseudomonadota</taxon>
        <taxon>Gammaproteobacteria</taxon>
        <taxon>Oceanospirillales</taxon>
        <taxon>Halomonadaceae</taxon>
        <taxon>Billgrantia</taxon>
    </lineage>
</organism>
<feature type="region of interest" description="Disordered" evidence="1">
    <location>
        <begin position="22"/>
        <end position="124"/>
    </location>
</feature>
<proteinExistence type="predicted"/>
<evidence type="ECO:0000313" key="3">
    <source>
        <dbReference type="EMBL" id="RCV89391.1"/>
    </source>
</evidence>